<protein>
    <recommendedName>
        <fullName evidence="1">site-specific DNA-methyltransferase (adenine-specific)</fullName>
        <ecNumber evidence="1">2.1.1.72</ecNumber>
    </recommendedName>
</protein>
<name>A0A4Q2RG49_9HYPH</name>
<dbReference type="GO" id="GO:0003676">
    <property type="term" value="F:nucleic acid binding"/>
    <property type="evidence" value="ECO:0007669"/>
    <property type="project" value="InterPro"/>
</dbReference>
<dbReference type="Proteomes" id="UP000289411">
    <property type="component" value="Unassembled WGS sequence"/>
</dbReference>
<gene>
    <name evidence="9" type="ORF">D3272_06400</name>
</gene>
<comment type="catalytic activity">
    <reaction evidence="4">
        <text>a 2'-deoxyadenosine in DNA + S-adenosyl-L-methionine = an N(6)-methyl-2'-deoxyadenosine in DNA + S-adenosyl-L-homocysteine + H(+)</text>
        <dbReference type="Rhea" id="RHEA:15197"/>
        <dbReference type="Rhea" id="RHEA-COMP:12418"/>
        <dbReference type="Rhea" id="RHEA-COMP:12419"/>
        <dbReference type="ChEBI" id="CHEBI:15378"/>
        <dbReference type="ChEBI" id="CHEBI:57856"/>
        <dbReference type="ChEBI" id="CHEBI:59789"/>
        <dbReference type="ChEBI" id="CHEBI:90615"/>
        <dbReference type="ChEBI" id="CHEBI:90616"/>
        <dbReference type="EC" id="2.1.1.72"/>
    </reaction>
</comment>
<dbReference type="Pfam" id="PF20473">
    <property type="entry name" value="MmeI_Mtase"/>
    <property type="match status" value="1"/>
</dbReference>
<dbReference type="InterPro" id="IPR029063">
    <property type="entry name" value="SAM-dependent_MTases_sf"/>
</dbReference>
<proteinExistence type="predicted"/>
<dbReference type="EMBL" id="QYBC01000004">
    <property type="protein sequence ID" value="RYB06375.1"/>
    <property type="molecule type" value="Genomic_DNA"/>
</dbReference>
<evidence type="ECO:0000259" key="8">
    <source>
        <dbReference type="Pfam" id="PF20473"/>
    </source>
</evidence>
<evidence type="ECO:0000256" key="1">
    <source>
        <dbReference type="ARBA" id="ARBA00011900"/>
    </source>
</evidence>
<evidence type="ECO:0000313" key="9">
    <source>
        <dbReference type="EMBL" id="RYB06375.1"/>
    </source>
</evidence>
<reference evidence="9 10" key="1">
    <citation type="submission" date="2018-09" db="EMBL/GenBank/DDBJ databases">
        <authorList>
            <person name="Grouzdev D.S."/>
            <person name="Krutkina M.S."/>
        </authorList>
    </citation>
    <scope>NUCLEOTIDE SEQUENCE [LARGE SCALE GENOMIC DNA]</scope>
    <source>
        <strain evidence="9 10">RmlP001</strain>
    </source>
</reference>
<evidence type="ECO:0000256" key="4">
    <source>
        <dbReference type="ARBA" id="ARBA00047942"/>
    </source>
</evidence>
<evidence type="ECO:0000256" key="3">
    <source>
        <dbReference type="ARBA" id="ARBA00022679"/>
    </source>
</evidence>
<sequence length="1090" mass="121019">MELCDALDLQRPEPAEAGARANDYVFERVLSKRDRDGVVSHPRIDLYKRGCFILEAKQSRFKGARNEILGQLALPAMPTPSQGRRSADRAWDVLMVNARQQAEAYVPLLPVDHEPPPFLIVCDVGHCFEIYANFRRDGKVYDQFPDRRSFRIYLDELRQPEIQARLSAIWEDPSSQDPARHAARVSRAIAERLAAVTKALETAGHAADDVAMFLMRCLFTMFASDVGLLPPASFKIALERCEADPTRFVPMIEQLWAAMDAGGYAHAVEGHVRRFNGAFFKQRSVLPLGREEIGELRRAASHDWRDVDPSIFGTLLEQALERDERRRLGAHYTPRAYVERLVVATVIEPLRAEWLAAYSTAERQKTEGRTAEARRTVAAFHDRLCATRVLDPACGTGNFLYVALELMKRLEDEVLEALAALGGQEALSGLEGHTVDPHQFLGLEINPRAAAIAELVLWIGHLQCHLRTRGGLPNDPVLKDFHNIRVRDAVLDGDAPRPRRPDWPVAEFIVGNPPFMGGKDVRARLGDRYAEALRAAHPAMNESADYVMYWWDHAASLLTQPGTVLRRFGFVTTNSIGQVFQRRVIHRHLSAARPVSIVMAVPDHPWTKVSRDAAAVRIAMTVGEAGVVQGSRRTVVSEAGLDTDTPLLVLDERQGRINADLTVGVDVTIAQPLRATQGLCSPGVKLHGAGFIVTDAETRHLGLGRRAGLDRHIRPYRNGRDLTSRPRGVSVIDLHGLDIDDVRRRFPEVYQHLLLCVAPERADNNRAVYRDAWWIFGEPRRELRPALEELPRFIATVETAKHRVFQFLDREILPDNMLVVVASADPFVLGVLSSRLHGLWSAASGGTLEDRPRYSKSRTFDPFPFPAAEEAGRRGIGAIAEEIDRHRKAVLADGPHLTLTGLYNVRDRLRAGTLPAELTAGERRIFDDGLVLILAELHDRLDRAVAAAYGWPAELDDEGALDRLVALNAERIREEARGVVRWLRPDYQVPRFAMPNDRADLALVGGMPRAPAVAAAPKPSYPSEDAAQTAVVMAALMRASGALDAGSIATSFKQGRRVAPKVAAVLLSLYRMGLVATVDGGDSFRLQRYG</sequence>
<comment type="caution">
    <text evidence="9">The sequence shown here is derived from an EMBL/GenBank/DDBJ whole genome shotgun (WGS) entry which is preliminary data.</text>
</comment>
<dbReference type="InterPro" id="IPR050953">
    <property type="entry name" value="N4_N6_ade-DNA_methylase"/>
</dbReference>
<feature type="domain" description="MmeI-like N-terminal" evidence="5">
    <location>
        <begin position="2"/>
        <end position="202"/>
    </location>
</feature>
<dbReference type="SUPFAM" id="SSF53335">
    <property type="entry name" value="S-adenosyl-L-methionine-dependent methyltransferases"/>
    <property type="match status" value="1"/>
</dbReference>
<keyword evidence="2 9" id="KW-0489">Methyltransferase</keyword>
<dbReference type="PRINTS" id="PR00507">
    <property type="entry name" value="N12N6MTFRASE"/>
</dbReference>
<reference evidence="9 10" key="2">
    <citation type="submission" date="2019-02" db="EMBL/GenBank/DDBJ databases">
        <title>'Lichenibacterium ramalinii' gen. nov. sp. nov., 'Lichenibacterium minor' gen. nov. sp. nov.</title>
        <authorList>
            <person name="Pankratov T."/>
        </authorList>
    </citation>
    <scope>NUCLEOTIDE SEQUENCE [LARGE SCALE GENOMIC DNA]</scope>
    <source>
        <strain evidence="9 10">RmlP001</strain>
    </source>
</reference>
<evidence type="ECO:0000259" key="5">
    <source>
        <dbReference type="Pfam" id="PF20464"/>
    </source>
</evidence>
<evidence type="ECO:0000256" key="2">
    <source>
        <dbReference type="ARBA" id="ARBA00022603"/>
    </source>
</evidence>
<accession>A0A4Q2RG49</accession>
<evidence type="ECO:0000259" key="6">
    <source>
        <dbReference type="Pfam" id="PF20465"/>
    </source>
</evidence>
<feature type="domain" description="MmeI-like DNA-methyltransferase" evidence="8">
    <location>
        <begin position="372"/>
        <end position="620"/>
    </location>
</feature>
<evidence type="ECO:0000259" key="7">
    <source>
        <dbReference type="Pfam" id="PF20466"/>
    </source>
</evidence>
<dbReference type="GO" id="GO:0009007">
    <property type="term" value="F:site-specific DNA-methyltransferase (adenine-specific) activity"/>
    <property type="evidence" value="ECO:0007669"/>
    <property type="project" value="UniProtKB-EC"/>
</dbReference>
<dbReference type="InterPro" id="IPR046817">
    <property type="entry name" value="MmeI_N"/>
</dbReference>
<evidence type="ECO:0000313" key="10">
    <source>
        <dbReference type="Proteomes" id="UP000289411"/>
    </source>
</evidence>
<dbReference type="GO" id="GO:0032259">
    <property type="term" value="P:methylation"/>
    <property type="evidence" value="ECO:0007669"/>
    <property type="project" value="UniProtKB-KW"/>
</dbReference>
<keyword evidence="3 9" id="KW-0808">Transferase</keyword>
<dbReference type="InterPro" id="IPR046820">
    <property type="entry name" value="MmeI_TRD"/>
</dbReference>
<dbReference type="PANTHER" id="PTHR33841:SF1">
    <property type="entry name" value="DNA METHYLTRANSFERASE A"/>
    <property type="match status" value="1"/>
</dbReference>
<dbReference type="PROSITE" id="PS00092">
    <property type="entry name" value="N6_MTASE"/>
    <property type="match status" value="1"/>
</dbReference>
<dbReference type="Pfam" id="PF20466">
    <property type="entry name" value="MmeI_TRD"/>
    <property type="match status" value="1"/>
</dbReference>
<dbReference type="InterPro" id="IPR046819">
    <property type="entry name" value="MmeI_hel"/>
</dbReference>
<feature type="domain" description="MmeI-like target recognition" evidence="7">
    <location>
        <begin position="802"/>
        <end position="867"/>
    </location>
</feature>
<dbReference type="EC" id="2.1.1.72" evidence="1"/>
<dbReference type="InterPro" id="IPR046816">
    <property type="entry name" value="MmeI_Mtase"/>
</dbReference>
<dbReference type="Pfam" id="PF20465">
    <property type="entry name" value="MmeI_hel"/>
    <property type="match status" value="1"/>
</dbReference>
<organism evidence="9 10">
    <name type="scientific">Lichenibacterium ramalinae</name>
    <dbReference type="NCBI Taxonomy" id="2316527"/>
    <lineage>
        <taxon>Bacteria</taxon>
        <taxon>Pseudomonadati</taxon>
        <taxon>Pseudomonadota</taxon>
        <taxon>Alphaproteobacteria</taxon>
        <taxon>Hyphomicrobiales</taxon>
        <taxon>Lichenihabitantaceae</taxon>
        <taxon>Lichenibacterium</taxon>
    </lineage>
</organism>
<feature type="domain" description="MmeI-like helicase spacer" evidence="6">
    <location>
        <begin position="209"/>
        <end position="280"/>
    </location>
</feature>
<dbReference type="PANTHER" id="PTHR33841">
    <property type="entry name" value="DNA METHYLTRANSFERASE YEEA-RELATED"/>
    <property type="match status" value="1"/>
</dbReference>
<dbReference type="InterPro" id="IPR002052">
    <property type="entry name" value="DNA_methylase_N6_adenine_CS"/>
</dbReference>
<dbReference type="Gene3D" id="3.40.50.150">
    <property type="entry name" value="Vaccinia Virus protein VP39"/>
    <property type="match status" value="1"/>
</dbReference>
<dbReference type="AlphaFoldDB" id="A0A4Q2RG49"/>
<dbReference type="Pfam" id="PF20464">
    <property type="entry name" value="MmeI_N"/>
    <property type="match status" value="1"/>
</dbReference>
<keyword evidence="10" id="KW-1185">Reference proteome</keyword>